<evidence type="ECO:0000256" key="1">
    <source>
        <dbReference type="ARBA" id="ARBA00004141"/>
    </source>
</evidence>
<organism evidence="13">
    <name type="scientific">Aphanomyces invadans</name>
    <dbReference type="NCBI Taxonomy" id="157072"/>
    <lineage>
        <taxon>Eukaryota</taxon>
        <taxon>Sar</taxon>
        <taxon>Stramenopiles</taxon>
        <taxon>Oomycota</taxon>
        <taxon>Saprolegniomycetes</taxon>
        <taxon>Saprolegniales</taxon>
        <taxon>Verrucalvaceae</taxon>
        <taxon>Aphanomyces</taxon>
    </lineage>
</organism>
<keyword evidence="7 11" id="KW-0560">Oxidoreductase</keyword>
<comment type="subcellular location">
    <subcellularLocation>
        <location evidence="1">Membrane</location>
        <topology evidence="1">Multi-pass membrane protein</topology>
    </subcellularLocation>
</comment>
<feature type="transmembrane region" description="Helical" evidence="12">
    <location>
        <begin position="54"/>
        <end position="77"/>
    </location>
</feature>
<keyword evidence="6 12" id="KW-1133">Transmembrane helix</keyword>
<dbReference type="InterPro" id="IPR015876">
    <property type="entry name" value="Acyl-CoA_DS"/>
</dbReference>
<evidence type="ECO:0000256" key="10">
    <source>
        <dbReference type="ARBA" id="ARBA00023160"/>
    </source>
</evidence>
<keyword evidence="10 11" id="KW-0275">Fatty acid biosynthesis</keyword>
<evidence type="ECO:0008006" key="14">
    <source>
        <dbReference type="Google" id="ProtNLM"/>
    </source>
</evidence>
<dbReference type="GO" id="GO:0006636">
    <property type="term" value="P:unsaturated fatty acid biosynthetic process"/>
    <property type="evidence" value="ECO:0007669"/>
    <property type="project" value="TreeGrafter"/>
</dbReference>
<evidence type="ECO:0000256" key="11">
    <source>
        <dbReference type="RuleBase" id="RU000581"/>
    </source>
</evidence>
<keyword evidence="5" id="KW-0276">Fatty acid metabolism</keyword>
<dbReference type="RefSeq" id="XP_008865913.1">
    <property type="nucleotide sequence ID" value="XM_008867691.1"/>
</dbReference>
<evidence type="ECO:0000256" key="3">
    <source>
        <dbReference type="ARBA" id="ARBA00022516"/>
    </source>
</evidence>
<dbReference type="OrthoDB" id="10260134at2759"/>
<dbReference type="eggNOG" id="KOG1600">
    <property type="taxonomic scope" value="Eukaryota"/>
</dbReference>
<evidence type="ECO:0000256" key="8">
    <source>
        <dbReference type="ARBA" id="ARBA00023098"/>
    </source>
</evidence>
<evidence type="ECO:0000256" key="6">
    <source>
        <dbReference type="ARBA" id="ARBA00022989"/>
    </source>
</evidence>
<keyword evidence="8" id="KW-0443">Lipid metabolism</keyword>
<sequence>MIQTFLATAARGVSKFVVVASHFSSVSMTMSSMSKSRSMSTADYETIVSCLAHVNGFNTLFLFASHVLAIAALQYIPVCRWQTLVFSGLLYYTSILGVTAGAHRLWAHKSYKAHGMVRFVLMLWHSTANQGSVFDWSRWHRLHHTFADTDIDPHSIRRGFFYAHMGWQLVHPTAQMHTALANLSCHDLCQDWVVAFQHRFHVVLNPVLCYVVPVAIASVLWQEEWRTALLVAGVLRHVAALHATWLPNSAGHVIGNKPYNVAMSARDSVWIALVTLGEGYQNWHHQYPQDYAAGEHDDQPTWQLNTTKAFIDVCAMAGVAGHRQRALHLWGQKKWVLRSRLQDDVGLYRRQSPSTSPNT</sequence>
<dbReference type="GeneID" id="20080771"/>
<dbReference type="GO" id="GO:0005506">
    <property type="term" value="F:iron ion binding"/>
    <property type="evidence" value="ECO:0007669"/>
    <property type="project" value="TreeGrafter"/>
</dbReference>
<gene>
    <name evidence="13" type="ORF">H310_03721</name>
</gene>
<evidence type="ECO:0000256" key="2">
    <source>
        <dbReference type="ARBA" id="ARBA00009295"/>
    </source>
</evidence>
<dbReference type="VEuPathDB" id="FungiDB:H310_03721"/>
<keyword evidence="4 11" id="KW-0812">Transmembrane</keyword>
<dbReference type="CDD" id="cd03505">
    <property type="entry name" value="Delta9-FADS-like"/>
    <property type="match status" value="1"/>
</dbReference>
<dbReference type="PANTHER" id="PTHR11351">
    <property type="entry name" value="ACYL-COA DESATURASE"/>
    <property type="match status" value="1"/>
</dbReference>
<proteinExistence type="inferred from homology"/>
<dbReference type="STRING" id="157072.A0A024UI66"/>
<evidence type="ECO:0000256" key="12">
    <source>
        <dbReference type="SAM" id="Phobius"/>
    </source>
</evidence>
<evidence type="ECO:0000313" key="13">
    <source>
        <dbReference type="EMBL" id="ETW06136.1"/>
    </source>
</evidence>
<dbReference type="GO" id="GO:0004768">
    <property type="term" value="F:stearoyl-CoA 9-desaturase activity"/>
    <property type="evidence" value="ECO:0007669"/>
    <property type="project" value="TreeGrafter"/>
</dbReference>
<comment type="similarity">
    <text evidence="2 11">Belongs to the fatty acid desaturase type 1 family.</text>
</comment>
<evidence type="ECO:0000256" key="4">
    <source>
        <dbReference type="ARBA" id="ARBA00022692"/>
    </source>
</evidence>
<dbReference type="EMBL" id="KI913956">
    <property type="protein sequence ID" value="ETW06136.1"/>
    <property type="molecule type" value="Genomic_DNA"/>
</dbReference>
<comment type="domain">
    <text evidence="11">The histidine box domains are involved in binding the catalytic metal ions.</text>
</comment>
<name>A0A024UI66_9STRA</name>
<keyword evidence="3 11" id="KW-0444">Lipid biosynthesis</keyword>
<evidence type="ECO:0000256" key="9">
    <source>
        <dbReference type="ARBA" id="ARBA00023136"/>
    </source>
</evidence>
<dbReference type="GO" id="GO:0005789">
    <property type="term" value="C:endoplasmic reticulum membrane"/>
    <property type="evidence" value="ECO:0007669"/>
    <property type="project" value="TreeGrafter"/>
</dbReference>
<dbReference type="PRINTS" id="PR00075">
    <property type="entry name" value="FACDDSATRASE"/>
</dbReference>
<dbReference type="AlphaFoldDB" id="A0A024UI66"/>
<protein>
    <recommendedName>
        <fullName evidence="14">Fatty acid desaturase domain-containing protein</fullName>
    </recommendedName>
</protein>
<keyword evidence="9 12" id="KW-0472">Membrane</keyword>
<comment type="cofactor">
    <cofactor evidence="11">
        <name>Fe(2+)</name>
        <dbReference type="ChEBI" id="CHEBI:29033"/>
    </cofactor>
</comment>
<evidence type="ECO:0000256" key="7">
    <source>
        <dbReference type="ARBA" id="ARBA00023002"/>
    </source>
</evidence>
<reference evidence="13" key="1">
    <citation type="submission" date="2013-12" db="EMBL/GenBank/DDBJ databases">
        <title>The Genome Sequence of Aphanomyces invadans NJM9701.</title>
        <authorList>
            <consortium name="The Broad Institute Genomics Platform"/>
            <person name="Russ C."/>
            <person name="Tyler B."/>
            <person name="van West P."/>
            <person name="Dieguez-Uribeondo J."/>
            <person name="Young S.K."/>
            <person name="Zeng Q."/>
            <person name="Gargeya S."/>
            <person name="Fitzgerald M."/>
            <person name="Abouelleil A."/>
            <person name="Alvarado L."/>
            <person name="Chapman S.B."/>
            <person name="Gainer-Dewar J."/>
            <person name="Goldberg J."/>
            <person name="Griggs A."/>
            <person name="Gujja S."/>
            <person name="Hansen M."/>
            <person name="Howarth C."/>
            <person name="Imamovic A."/>
            <person name="Ireland A."/>
            <person name="Larimer J."/>
            <person name="McCowan C."/>
            <person name="Murphy C."/>
            <person name="Pearson M."/>
            <person name="Poon T.W."/>
            <person name="Priest M."/>
            <person name="Roberts A."/>
            <person name="Saif S."/>
            <person name="Shea T."/>
            <person name="Sykes S."/>
            <person name="Wortman J."/>
            <person name="Nusbaum C."/>
            <person name="Birren B."/>
        </authorList>
    </citation>
    <scope>NUCLEOTIDE SEQUENCE [LARGE SCALE GENOMIC DNA]</scope>
    <source>
        <strain evidence="13">NJM9701</strain>
    </source>
</reference>
<dbReference type="PANTHER" id="PTHR11351:SF31">
    <property type="entry name" value="DESATURASE 1, ISOFORM A-RELATED"/>
    <property type="match status" value="1"/>
</dbReference>
<evidence type="ECO:0000256" key="5">
    <source>
        <dbReference type="ARBA" id="ARBA00022832"/>
    </source>
</evidence>
<feature type="transmembrane region" description="Helical" evidence="12">
    <location>
        <begin position="89"/>
        <end position="107"/>
    </location>
</feature>
<accession>A0A024UI66</accession>